<evidence type="ECO:0000313" key="3">
    <source>
        <dbReference type="Proteomes" id="UP000054270"/>
    </source>
</evidence>
<dbReference type="OrthoDB" id="3044119at2759"/>
<proteinExistence type="predicted"/>
<keyword evidence="3" id="KW-1185">Reference proteome</keyword>
<dbReference type="EMBL" id="KN817609">
    <property type="protein sequence ID" value="KJA17134.1"/>
    <property type="molecule type" value="Genomic_DNA"/>
</dbReference>
<feature type="region of interest" description="Disordered" evidence="1">
    <location>
        <begin position="166"/>
        <end position="201"/>
    </location>
</feature>
<name>A0A0D2NDJ7_HYPSF</name>
<accession>A0A0D2NDJ7</accession>
<feature type="compositionally biased region" description="Acidic residues" evidence="1">
    <location>
        <begin position="170"/>
        <end position="187"/>
    </location>
</feature>
<evidence type="ECO:0000313" key="2">
    <source>
        <dbReference type="EMBL" id="KJA17134.1"/>
    </source>
</evidence>
<protein>
    <submittedName>
        <fullName evidence="2">Uncharacterized protein</fullName>
    </submittedName>
</protein>
<organism evidence="2 3">
    <name type="scientific">Hypholoma sublateritium (strain FD-334 SS-4)</name>
    <dbReference type="NCBI Taxonomy" id="945553"/>
    <lineage>
        <taxon>Eukaryota</taxon>
        <taxon>Fungi</taxon>
        <taxon>Dikarya</taxon>
        <taxon>Basidiomycota</taxon>
        <taxon>Agaricomycotina</taxon>
        <taxon>Agaricomycetes</taxon>
        <taxon>Agaricomycetidae</taxon>
        <taxon>Agaricales</taxon>
        <taxon>Agaricineae</taxon>
        <taxon>Strophariaceae</taxon>
        <taxon>Hypholoma</taxon>
    </lineage>
</organism>
<feature type="compositionally biased region" description="Basic and acidic residues" evidence="1">
    <location>
        <begin position="188"/>
        <end position="201"/>
    </location>
</feature>
<gene>
    <name evidence="2" type="ORF">HYPSUDRAFT_57893</name>
</gene>
<dbReference type="AlphaFoldDB" id="A0A0D2NDJ7"/>
<sequence length="201" mass="22656">MPPKPASRPKRFEIPEGANLPEGYGFAHVGPQEDTAFIPGFLMPSLQEIYNFEHAKAKVGLEKASVLPLPTSPYASVSIGDMKVRVPPNPPPTEQEFLEMHAEVEALREKYGISYKEACHRIYHQQAEILRIADRSAKIFRDLNQSLKDAQDYMFNYEQILERANRVVDETDGGDADNEDDPDADVEMPERKDKGKGRAVE</sequence>
<evidence type="ECO:0000256" key="1">
    <source>
        <dbReference type="SAM" id="MobiDB-lite"/>
    </source>
</evidence>
<dbReference type="Proteomes" id="UP000054270">
    <property type="component" value="Unassembled WGS sequence"/>
</dbReference>
<reference evidence="3" key="1">
    <citation type="submission" date="2014-04" db="EMBL/GenBank/DDBJ databases">
        <title>Evolutionary Origins and Diversification of the Mycorrhizal Mutualists.</title>
        <authorList>
            <consortium name="DOE Joint Genome Institute"/>
            <consortium name="Mycorrhizal Genomics Consortium"/>
            <person name="Kohler A."/>
            <person name="Kuo A."/>
            <person name="Nagy L.G."/>
            <person name="Floudas D."/>
            <person name="Copeland A."/>
            <person name="Barry K.W."/>
            <person name="Cichocki N."/>
            <person name="Veneault-Fourrey C."/>
            <person name="LaButti K."/>
            <person name="Lindquist E.A."/>
            <person name="Lipzen A."/>
            <person name="Lundell T."/>
            <person name="Morin E."/>
            <person name="Murat C."/>
            <person name="Riley R."/>
            <person name="Ohm R."/>
            <person name="Sun H."/>
            <person name="Tunlid A."/>
            <person name="Henrissat B."/>
            <person name="Grigoriev I.V."/>
            <person name="Hibbett D.S."/>
            <person name="Martin F."/>
        </authorList>
    </citation>
    <scope>NUCLEOTIDE SEQUENCE [LARGE SCALE GENOMIC DNA]</scope>
    <source>
        <strain evidence="3">FD-334 SS-4</strain>
    </source>
</reference>